<evidence type="ECO:0000313" key="2">
    <source>
        <dbReference type="Proteomes" id="UP000828941"/>
    </source>
</evidence>
<sequence>MASSELAGESDDPNKLYDKLKAVQKEREEKLARYLRDFLGQYIRGDRKGFLQHAESESRRLAKAGSLDFKLPIIAIVSFQLKTGQIEIQSLNQPSLLIEVLNELIPTFCNQNSNDISSRRS</sequence>
<organism evidence="1 2">
    <name type="scientific">Bauhinia variegata</name>
    <name type="common">Purple orchid tree</name>
    <name type="synonym">Phanera variegata</name>
    <dbReference type="NCBI Taxonomy" id="167791"/>
    <lineage>
        <taxon>Eukaryota</taxon>
        <taxon>Viridiplantae</taxon>
        <taxon>Streptophyta</taxon>
        <taxon>Embryophyta</taxon>
        <taxon>Tracheophyta</taxon>
        <taxon>Spermatophyta</taxon>
        <taxon>Magnoliopsida</taxon>
        <taxon>eudicotyledons</taxon>
        <taxon>Gunneridae</taxon>
        <taxon>Pentapetalae</taxon>
        <taxon>rosids</taxon>
        <taxon>fabids</taxon>
        <taxon>Fabales</taxon>
        <taxon>Fabaceae</taxon>
        <taxon>Cercidoideae</taxon>
        <taxon>Cercideae</taxon>
        <taxon>Bauhiniinae</taxon>
        <taxon>Bauhinia</taxon>
    </lineage>
</organism>
<reference evidence="1 2" key="1">
    <citation type="journal article" date="2022" name="DNA Res.">
        <title>Chromosomal-level genome assembly of the orchid tree Bauhinia variegata (Leguminosae; Cercidoideae) supports the allotetraploid origin hypothesis of Bauhinia.</title>
        <authorList>
            <person name="Zhong Y."/>
            <person name="Chen Y."/>
            <person name="Zheng D."/>
            <person name="Pang J."/>
            <person name="Liu Y."/>
            <person name="Luo S."/>
            <person name="Meng S."/>
            <person name="Qian L."/>
            <person name="Wei D."/>
            <person name="Dai S."/>
            <person name="Zhou R."/>
        </authorList>
    </citation>
    <scope>NUCLEOTIDE SEQUENCE [LARGE SCALE GENOMIC DNA]</scope>
    <source>
        <strain evidence="1">BV-YZ2020</strain>
    </source>
</reference>
<accession>A0ACB9NPI2</accession>
<evidence type="ECO:0000313" key="1">
    <source>
        <dbReference type="EMBL" id="KAI4337901.1"/>
    </source>
</evidence>
<keyword evidence="2" id="KW-1185">Reference proteome</keyword>
<proteinExistence type="predicted"/>
<dbReference type="EMBL" id="CM039431">
    <property type="protein sequence ID" value="KAI4337901.1"/>
    <property type="molecule type" value="Genomic_DNA"/>
</dbReference>
<comment type="caution">
    <text evidence="1">The sequence shown here is derived from an EMBL/GenBank/DDBJ whole genome shotgun (WGS) entry which is preliminary data.</text>
</comment>
<dbReference type="Proteomes" id="UP000828941">
    <property type="component" value="Chromosome 6"/>
</dbReference>
<protein>
    <submittedName>
        <fullName evidence="1">Uncharacterized protein</fullName>
    </submittedName>
</protein>
<name>A0ACB9NPI2_BAUVA</name>
<gene>
    <name evidence="1" type="ORF">L6164_016265</name>
</gene>